<dbReference type="RefSeq" id="WP_404605337.1">
    <property type="nucleotide sequence ID" value="NZ_JBIYDN010000003.1"/>
</dbReference>
<dbReference type="Proteomes" id="UP001620514">
    <property type="component" value="Unassembled WGS sequence"/>
</dbReference>
<keyword evidence="2" id="KW-1185">Reference proteome</keyword>
<proteinExistence type="predicted"/>
<evidence type="ECO:0000313" key="1">
    <source>
        <dbReference type="EMBL" id="MFK4441488.1"/>
    </source>
</evidence>
<evidence type="ECO:0000313" key="2">
    <source>
        <dbReference type="Proteomes" id="UP001620514"/>
    </source>
</evidence>
<name>A0ABW8MCU7_9BURK</name>
<organism evidence="1 2">
    <name type="scientific">Caballeronia udeis</name>
    <dbReference type="NCBI Taxonomy" id="1232866"/>
    <lineage>
        <taxon>Bacteria</taxon>
        <taxon>Pseudomonadati</taxon>
        <taxon>Pseudomonadota</taxon>
        <taxon>Betaproteobacteria</taxon>
        <taxon>Burkholderiales</taxon>
        <taxon>Burkholderiaceae</taxon>
        <taxon>Caballeronia</taxon>
    </lineage>
</organism>
<comment type="caution">
    <text evidence="1">The sequence shown here is derived from an EMBL/GenBank/DDBJ whole genome shotgun (WGS) entry which is preliminary data.</text>
</comment>
<gene>
    <name evidence="1" type="ORF">ABH943_001499</name>
</gene>
<reference evidence="1 2" key="1">
    <citation type="submission" date="2024-11" db="EMBL/GenBank/DDBJ databases">
        <title>Using genomics to understand microbial adaptation to soil warming.</title>
        <authorList>
            <person name="Deangelis K.M. PhD."/>
        </authorList>
    </citation>
    <scope>NUCLEOTIDE SEQUENCE [LARGE SCALE GENOMIC DNA]</scope>
    <source>
        <strain evidence="1 2">GAS97</strain>
    </source>
</reference>
<protein>
    <submittedName>
        <fullName evidence="1">Uncharacterized protein</fullName>
    </submittedName>
</protein>
<sequence>MGTKPAVFLPMLVIALHAWRNNPSSDPGEQSVTLASRWRRGGLKHPAHIDFS</sequence>
<dbReference type="EMBL" id="JBIYDN010000003">
    <property type="protein sequence ID" value="MFK4441488.1"/>
    <property type="molecule type" value="Genomic_DNA"/>
</dbReference>
<accession>A0ABW8MCU7</accession>